<dbReference type="Gene3D" id="3.40.50.150">
    <property type="entry name" value="Vaccinia Virus protein VP39"/>
    <property type="match status" value="1"/>
</dbReference>
<keyword evidence="2" id="KW-0808">Transferase</keyword>
<accession>A0ABT8FDA1</accession>
<dbReference type="InterPro" id="IPR029063">
    <property type="entry name" value="SAM-dependent_MTases_sf"/>
</dbReference>
<evidence type="ECO:0000313" key="2">
    <source>
        <dbReference type="EMBL" id="MDN4172574.1"/>
    </source>
</evidence>
<protein>
    <submittedName>
        <fullName evidence="2">Methyltransferase</fullName>
    </submittedName>
</protein>
<dbReference type="PROSITE" id="PS00092">
    <property type="entry name" value="N6_MTASE"/>
    <property type="match status" value="1"/>
</dbReference>
<dbReference type="CDD" id="cd02440">
    <property type="entry name" value="AdoMet_MTases"/>
    <property type="match status" value="1"/>
</dbReference>
<dbReference type="RefSeq" id="WP_300951493.1">
    <property type="nucleotide sequence ID" value="NZ_JAUHJQ010000002.1"/>
</dbReference>
<dbReference type="PANTHER" id="PTHR18895:SF74">
    <property type="entry name" value="MTRF1L RELEASE FACTOR GLUTAMINE METHYLTRANSFERASE"/>
    <property type="match status" value="1"/>
</dbReference>
<dbReference type="InterPro" id="IPR002052">
    <property type="entry name" value="DNA_methylase_N6_adenine_CS"/>
</dbReference>
<keyword evidence="2" id="KW-0489">Methyltransferase</keyword>
<gene>
    <name evidence="2" type="ORF">QWY28_06440</name>
</gene>
<dbReference type="GO" id="GO:0008168">
    <property type="term" value="F:methyltransferase activity"/>
    <property type="evidence" value="ECO:0007669"/>
    <property type="project" value="UniProtKB-KW"/>
</dbReference>
<evidence type="ECO:0000313" key="3">
    <source>
        <dbReference type="Proteomes" id="UP001168620"/>
    </source>
</evidence>
<dbReference type="SUPFAM" id="SSF53335">
    <property type="entry name" value="S-adenosyl-L-methionine-dependent methyltransferases"/>
    <property type="match status" value="1"/>
</dbReference>
<feature type="domain" description="Methyltransferase small" evidence="1">
    <location>
        <begin position="43"/>
        <end position="128"/>
    </location>
</feature>
<organism evidence="2 3">
    <name type="scientific">Nocardioides oceani</name>
    <dbReference type="NCBI Taxonomy" id="3058369"/>
    <lineage>
        <taxon>Bacteria</taxon>
        <taxon>Bacillati</taxon>
        <taxon>Actinomycetota</taxon>
        <taxon>Actinomycetes</taxon>
        <taxon>Propionibacteriales</taxon>
        <taxon>Nocardioidaceae</taxon>
        <taxon>Nocardioides</taxon>
    </lineage>
</organism>
<sequence>MTQGTGGTAVGEQMVFGPLTITFDARVLRPRTWTAAQSTWAAQLLEDAPAGPVLELCAGAGQIGLLAVHDGDRRLVCVDANPVASAYTLQNAAAAGLGDRVEVRNGDLAAMVPADERYALVLADPPWVPAADTGRFPEDPLLAIDGGADGTTVAVACVEVAAAHLLPGATLLLQLGNVEQVGAIAGSVAAAHGMTLDSTRVFEGGVVARFVRA</sequence>
<dbReference type="EMBL" id="JAUHJQ010000002">
    <property type="protein sequence ID" value="MDN4172574.1"/>
    <property type="molecule type" value="Genomic_DNA"/>
</dbReference>
<dbReference type="InterPro" id="IPR050320">
    <property type="entry name" value="N5-glutamine_MTase"/>
</dbReference>
<dbReference type="InterPro" id="IPR007848">
    <property type="entry name" value="Small_mtfrase_dom"/>
</dbReference>
<dbReference type="Pfam" id="PF05175">
    <property type="entry name" value="MTS"/>
    <property type="match status" value="1"/>
</dbReference>
<dbReference type="Proteomes" id="UP001168620">
    <property type="component" value="Unassembled WGS sequence"/>
</dbReference>
<keyword evidence="3" id="KW-1185">Reference proteome</keyword>
<proteinExistence type="predicted"/>
<dbReference type="PANTHER" id="PTHR18895">
    <property type="entry name" value="HEMK METHYLTRANSFERASE"/>
    <property type="match status" value="1"/>
</dbReference>
<evidence type="ECO:0000259" key="1">
    <source>
        <dbReference type="Pfam" id="PF05175"/>
    </source>
</evidence>
<dbReference type="GO" id="GO:0032259">
    <property type="term" value="P:methylation"/>
    <property type="evidence" value="ECO:0007669"/>
    <property type="project" value="UniProtKB-KW"/>
</dbReference>
<reference evidence="2" key="1">
    <citation type="submission" date="2023-06" db="EMBL/GenBank/DDBJ databases">
        <title>Draft genome sequence of Nocardioides sp. SOB77.</title>
        <authorList>
            <person name="Zhang G."/>
        </authorList>
    </citation>
    <scope>NUCLEOTIDE SEQUENCE</scope>
    <source>
        <strain evidence="2">SOB77</strain>
    </source>
</reference>
<comment type="caution">
    <text evidence="2">The sequence shown here is derived from an EMBL/GenBank/DDBJ whole genome shotgun (WGS) entry which is preliminary data.</text>
</comment>
<name>A0ABT8FDA1_9ACTN</name>